<dbReference type="SUPFAM" id="SSF54909">
    <property type="entry name" value="Dimeric alpha+beta barrel"/>
    <property type="match status" value="1"/>
</dbReference>
<dbReference type="InterPro" id="IPR050744">
    <property type="entry name" value="AI-2_Isomerase_LsrG"/>
</dbReference>
<feature type="domain" description="ABM" evidence="1">
    <location>
        <begin position="3"/>
        <end position="95"/>
    </location>
</feature>
<dbReference type="GO" id="GO:0004497">
    <property type="term" value="F:monooxygenase activity"/>
    <property type="evidence" value="ECO:0007669"/>
    <property type="project" value="UniProtKB-KW"/>
</dbReference>
<dbReference type="Gene3D" id="3.30.70.100">
    <property type="match status" value="1"/>
</dbReference>
<accession>A0ABT2K9Y1</accession>
<evidence type="ECO:0000313" key="3">
    <source>
        <dbReference type="Proteomes" id="UP001320702"/>
    </source>
</evidence>
<gene>
    <name evidence="2" type="ORF">MU516_09940</name>
</gene>
<proteinExistence type="predicted"/>
<comment type="caution">
    <text evidence="2">The sequence shown here is derived from an EMBL/GenBank/DDBJ whole genome shotgun (WGS) entry which is preliminary data.</text>
</comment>
<reference evidence="2 3" key="1">
    <citation type="submission" date="2022-04" db="EMBL/GenBank/DDBJ databases">
        <title>Paracoccus sp. YLB-12 draft genome sequence.</title>
        <authorList>
            <person name="Yu L."/>
        </authorList>
    </citation>
    <scope>NUCLEOTIDE SEQUENCE [LARGE SCALE GENOMIC DNA]</scope>
    <source>
        <strain evidence="2 3">YLB-12</strain>
    </source>
</reference>
<dbReference type="PROSITE" id="PS51725">
    <property type="entry name" value="ABM"/>
    <property type="match status" value="1"/>
</dbReference>
<dbReference type="InterPro" id="IPR011008">
    <property type="entry name" value="Dimeric_a/b-barrel"/>
</dbReference>
<keyword evidence="2" id="KW-0503">Monooxygenase</keyword>
<sequence length="97" mass="10909">MSFVVLPSFQVDEANLDAFLSAARDDASASLATEEGCLQFDISVDRTSQPARVIFYEVYTDRAAFDLHLQTPHLDAFRRALHLCQEGPVQFFERVSP</sequence>
<organism evidence="2 3">
    <name type="scientific">Paracoccus maritimus</name>
    <dbReference type="NCBI Taxonomy" id="2933292"/>
    <lineage>
        <taxon>Bacteria</taxon>
        <taxon>Pseudomonadati</taxon>
        <taxon>Pseudomonadota</taxon>
        <taxon>Alphaproteobacteria</taxon>
        <taxon>Rhodobacterales</taxon>
        <taxon>Paracoccaceae</taxon>
        <taxon>Paracoccus</taxon>
    </lineage>
</organism>
<keyword evidence="3" id="KW-1185">Reference proteome</keyword>
<dbReference type="PANTHER" id="PTHR33336">
    <property type="entry name" value="QUINOL MONOOXYGENASE YGIN-RELATED"/>
    <property type="match status" value="1"/>
</dbReference>
<evidence type="ECO:0000313" key="2">
    <source>
        <dbReference type="EMBL" id="MCT4333186.1"/>
    </source>
</evidence>
<keyword evidence="2" id="KW-0560">Oxidoreductase</keyword>
<dbReference type="InterPro" id="IPR007138">
    <property type="entry name" value="ABM_dom"/>
</dbReference>
<dbReference type="Pfam" id="PF03992">
    <property type="entry name" value="ABM"/>
    <property type="match status" value="1"/>
</dbReference>
<evidence type="ECO:0000259" key="1">
    <source>
        <dbReference type="PROSITE" id="PS51725"/>
    </source>
</evidence>
<protein>
    <submittedName>
        <fullName evidence="2">Antibiotic biosynthesis monooxygenase</fullName>
    </submittedName>
</protein>
<dbReference type="EMBL" id="JANAVZ010000005">
    <property type="protein sequence ID" value="MCT4333186.1"/>
    <property type="molecule type" value="Genomic_DNA"/>
</dbReference>
<dbReference type="PANTHER" id="PTHR33336:SF1">
    <property type="entry name" value="(4S)-4-HYDROXY-5-PHOSPHONOOXYPENTANE-2,3-DIONE ISOMERASE"/>
    <property type="match status" value="1"/>
</dbReference>
<dbReference type="RefSeq" id="WP_260277076.1">
    <property type="nucleotide sequence ID" value="NZ_JANAVZ010000005.1"/>
</dbReference>
<name>A0ABT2K9Y1_9RHOB</name>
<dbReference type="Proteomes" id="UP001320702">
    <property type="component" value="Unassembled WGS sequence"/>
</dbReference>